<protein>
    <submittedName>
        <fullName evidence="2">FHA domain-containing protein</fullName>
    </submittedName>
</protein>
<dbReference type="InterPro" id="IPR000253">
    <property type="entry name" value="FHA_dom"/>
</dbReference>
<dbReference type="InterPro" id="IPR050923">
    <property type="entry name" value="Cell_Proc_Reg/RNA_Proc"/>
</dbReference>
<sequence length="375" mass="44018">MNIQYKRQHNDSYMVVDAVDTISSYEERMIEENRIDALLEVSKININGTQQYNYNISRKENLEDYLDSHDLTIDIVRRIILNIQLAYDELEKYMIDDCHIWLSKESVYLEKSYDSFKVSLCYYPKNMGNVQEQFRSIMEHLLTVVPASDKELAKVVYEAYDICLKEDYTLSEILDCISDVCEVSEPPVEKINLREEERTECDYIEQDYFNQQGEYISDQFDEISQEKTSLFWQVQGAVKNFLCKKIEFKDNPILESDDFVIDPENIELEQKTELLADVKPSGKLVYDGLNREEDFLVDKDVFRIGSGRANDAVLHERTVSTNHAKIVREGDDFYLSDLNSTNSTFVNNEQLVYRNPVKLRIMDRISFANVNYTFM</sequence>
<dbReference type="Gene3D" id="2.60.200.20">
    <property type="match status" value="1"/>
</dbReference>
<gene>
    <name evidence="2" type="ORF">FXF36_03875</name>
</gene>
<dbReference type="OrthoDB" id="9783862at2"/>
<evidence type="ECO:0000313" key="3">
    <source>
        <dbReference type="Proteomes" id="UP000327030"/>
    </source>
</evidence>
<dbReference type="KEGG" id="pxv:FXF36_03875"/>
<dbReference type="RefSeq" id="WP_151622564.1">
    <property type="nucleotide sequence ID" value="NZ_CP043028.1"/>
</dbReference>
<dbReference type="SUPFAM" id="SSF49879">
    <property type="entry name" value="SMAD/FHA domain"/>
    <property type="match status" value="1"/>
</dbReference>
<evidence type="ECO:0000313" key="2">
    <source>
        <dbReference type="EMBL" id="QFJ54068.1"/>
    </source>
</evidence>
<dbReference type="Pfam" id="PF19909">
    <property type="entry name" value="DUF6382"/>
    <property type="match status" value="1"/>
</dbReference>
<dbReference type="Proteomes" id="UP000327030">
    <property type="component" value="Chromosome 1"/>
</dbReference>
<dbReference type="PANTHER" id="PTHR23308">
    <property type="entry name" value="NUCLEAR INHIBITOR OF PROTEIN PHOSPHATASE-1"/>
    <property type="match status" value="1"/>
</dbReference>
<proteinExistence type="predicted"/>
<organism evidence="2 3">
    <name type="scientific">Pseudobutyrivibrio xylanivorans</name>
    <dbReference type="NCBI Taxonomy" id="185007"/>
    <lineage>
        <taxon>Bacteria</taxon>
        <taxon>Bacillati</taxon>
        <taxon>Bacillota</taxon>
        <taxon>Clostridia</taxon>
        <taxon>Lachnospirales</taxon>
        <taxon>Lachnospiraceae</taxon>
        <taxon>Pseudobutyrivibrio</taxon>
    </lineage>
</organism>
<dbReference type="InterPro" id="IPR008984">
    <property type="entry name" value="SMAD_FHA_dom_sf"/>
</dbReference>
<accession>A0A5P6VNY6</accession>
<feature type="domain" description="FHA" evidence="1">
    <location>
        <begin position="302"/>
        <end position="351"/>
    </location>
</feature>
<reference evidence="3" key="1">
    <citation type="submission" date="2019-08" db="EMBL/GenBank/DDBJ databases">
        <title>Complete Genome Sequence of the Polysaccharide-Degrading Rumen Bacterium Pseudobutyrivibrio xylanivorans MA3014.</title>
        <authorList>
            <person name="Palevich N."/>
            <person name="Maclean P.H."/>
            <person name="Kelly W.J."/>
            <person name="Leahy S.C."/>
            <person name="Rakonjac J."/>
            <person name="Attwood G.T."/>
        </authorList>
    </citation>
    <scope>NUCLEOTIDE SEQUENCE [LARGE SCALE GENOMIC DNA]</scope>
    <source>
        <strain evidence="3">MA3014</strain>
    </source>
</reference>
<evidence type="ECO:0000259" key="1">
    <source>
        <dbReference type="PROSITE" id="PS50006"/>
    </source>
</evidence>
<dbReference type="EMBL" id="CP043028">
    <property type="protein sequence ID" value="QFJ54068.1"/>
    <property type="molecule type" value="Genomic_DNA"/>
</dbReference>
<dbReference type="SMART" id="SM00240">
    <property type="entry name" value="FHA"/>
    <property type="match status" value="1"/>
</dbReference>
<dbReference type="InterPro" id="IPR045962">
    <property type="entry name" value="DUF6382"/>
</dbReference>
<dbReference type="CDD" id="cd00060">
    <property type="entry name" value="FHA"/>
    <property type="match status" value="1"/>
</dbReference>
<dbReference type="AlphaFoldDB" id="A0A5P6VNY6"/>
<name>A0A5P6VNY6_PSEXY</name>
<dbReference type="Pfam" id="PF00498">
    <property type="entry name" value="FHA"/>
    <property type="match status" value="1"/>
</dbReference>
<dbReference type="PROSITE" id="PS50006">
    <property type="entry name" value="FHA_DOMAIN"/>
    <property type="match status" value="1"/>
</dbReference>